<feature type="non-terminal residue" evidence="2">
    <location>
        <position position="514"/>
    </location>
</feature>
<name>A0A0A1UJH3_9AGAM</name>
<sequence length="514" mass="58132">MSEPDTKTSKERRKGTDATRALRPAVQCNLGSQMLLGQERQAVKEAAGKCQLLLIIGISLKDPDILDLTRELGEVIRSNYGGVVYCDSRALRGGQSTHDHIDFHLRVEPEVVIEGMLSALDKVNNEGMQVDGEDHTADMWFDIINNEIPRVSCPEEPEYMEPRCSYCNCDVLEYLIPCTKCHLLFCYRRTEYLAELSANTAQSHPEEPKAEANDNEFDPFEFDLACFVFDRFARGGSSRTLESIKASFECPDCWDFPSAGLYPHFVRAMPRLTVERLGEPSPRLVLLVYYLEQFWPAANQLCALLSGRWKSNGWPCHIIPIKLECLAEHQKGIDDLAWEEKSFDAMVVYLTHGLTGEQGYQVGHQTALRAAQFFDQTLQVAQALLSKARVRRGFLICCGHPLFSPPMVSEMQVWIDRNNSPSQLDSIVGCLNRRMSPGYIVNLISKLSTRLVEQDDWAREVMFETWLTDSIARTHSDLLHLAPGRSAEMWLYAPFQSRPLGKPLPGFTAHLQVP</sequence>
<dbReference type="Proteomes" id="UP000030108">
    <property type="component" value="Unassembled WGS sequence"/>
</dbReference>
<gene>
    <name evidence="2" type="ORF">RSOL_299290</name>
</gene>
<protein>
    <submittedName>
        <fullName evidence="2">Uncharacterized protein</fullName>
    </submittedName>
</protein>
<evidence type="ECO:0000313" key="3">
    <source>
        <dbReference type="Proteomes" id="UP000030108"/>
    </source>
</evidence>
<dbReference type="AlphaFoldDB" id="A0A0A1UJH3"/>
<dbReference type="OrthoDB" id="3136122at2759"/>
<organism evidence="2 3">
    <name type="scientific">Rhizoctonia solani AG-3 Rhs1AP</name>
    <dbReference type="NCBI Taxonomy" id="1086054"/>
    <lineage>
        <taxon>Eukaryota</taxon>
        <taxon>Fungi</taxon>
        <taxon>Dikarya</taxon>
        <taxon>Basidiomycota</taxon>
        <taxon>Agaricomycotina</taxon>
        <taxon>Agaricomycetes</taxon>
        <taxon>Cantharellales</taxon>
        <taxon>Ceratobasidiaceae</taxon>
        <taxon>Rhizoctonia</taxon>
    </lineage>
</organism>
<feature type="region of interest" description="Disordered" evidence="1">
    <location>
        <begin position="1"/>
        <end position="20"/>
    </location>
</feature>
<comment type="caution">
    <text evidence="2">The sequence shown here is derived from an EMBL/GenBank/DDBJ whole genome shotgun (WGS) entry which is preliminary data.</text>
</comment>
<evidence type="ECO:0000256" key="1">
    <source>
        <dbReference type="SAM" id="MobiDB-lite"/>
    </source>
</evidence>
<dbReference type="EMBL" id="JATN01000321">
    <property type="protein sequence ID" value="EUC59167.1"/>
    <property type="molecule type" value="Genomic_DNA"/>
</dbReference>
<evidence type="ECO:0000313" key="2">
    <source>
        <dbReference type="EMBL" id="EUC59167.1"/>
    </source>
</evidence>
<reference evidence="3" key="1">
    <citation type="journal article" date="2014" name="Genome Announc.">
        <title>Draft genome sequence of the plant-pathogenic soil fungus Rhizoctonia solani anastomosis group 3 strain Rhs1AP.</title>
        <authorList>
            <person name="Cubeta M.A."/>
            <person name="Thomas E."/>
            <person name="Dean R.A."/>
            <person name="Jabaji S."/>
            <person name="Neate S.M."/>
            <person name="Tavantzis S."/>
            <person name="Toda T."/>
            <person name="Vilgalys R."/>
            <person name="Bharathan N."/>
            <person name="Fedorova-Abrams N."/>
            <person name="Pakala S.B."/>
            <person name="Pakala S.M."/>
            <person name="Zafar N."/>
            <person name="Joardar V."/>
            <person name="Losada L."/>
            <person name="Nierman W.C."/>
        </authorList>
    </citation>
    <scope>NUCLEOTIDE SEQUENCE [LARGE SCALE GENOMIC DNA]</scope>
    <source>
        <strain evidence="3">AG-3</strain>
    </source>
</reference>
<proteinExistence type="predicted"/>
<accession>A0A0A1UJH3</accession>
<feature type="compositionally biased region" description="Basic and acidic residues" evidence="1">
    <location>
        <begin position="1"/>
        <end position="17"/>
    </location>
</feature>